<proteinExistence type="predicted"/>
<feature type="region of interest" description="Disordered" evidence="1">
    <location>
        <begin position="212"/>
        <end position="232"/>
    </location>
</feature>
<evidence type="ECO:0000313" key="2">
    <source>
        <dbReference type="EMBL" id="KAG6392601.1"/>
    </source>
</evidence>
<gene>
    <name evidence="2" type="ORF">SASPL_146825</name>
</gene>
<accession>A0A8X8WDD7</accession>
<sequence>MTDIEATGSLFAANKTAKDLEQRVEESNAIGKSQIEDLEKLRVVRREDEEWDCEDLECEESDERVGNGETRASSRLIWPELRNQAAKEMKGSMSKREFYLSSAEALTKEIEGVNEEELRPLRSTKKSKLKQKIKLKNTHLQYRKNTPMDWNSATLLESALKELAATEKELEQVKEGSFQFMASMDIIRDKLKHVTGQTARLKKEKEESEIFIHSQLKASESHKQAGSNISGR</sequence>
<reference evidence="2" key="1">
    <citation type="submission" date="2018-01" db="EMBL/GenBank/DDBJ databases">
        <authorList>
            <person name="Mao J.F."/>
        </authorList>
    </citation>
    <scope>NUCLEOTIDE SEQUENCE</scope>
    <source>
        <strain evidence="2">Huo1</strain>
        <tissue evidence="2">Leaf</tissue>
    </source>
</reference>
<organism evidence="2">
    <name type="scientific">Salvia splendens</name>
    <name type="common">Scarlet sage</name>
    <dbReference type="NCBI Taxonomy" id="180675"/>
    <lineage>
        <taxon>Eukaryota</taxon>
        <taxon>Viridiplantae</taxon>
        <taxon>Streptophyta</taxon>
        <taxon>Embryophyta</taxon>
        <taxon>Tracheophyta</taxon>
        <taxon>Spermatophyta</taxon>
        <taxon>Magnoliopsida</taxon>
        <taxon>eudicotyledons</taxon>
        <taxon>Gunneridae</taxon>
        <taxon>Pentapetalae</taxon>
        <taxon>asterids</taxon>
        <taxon>lamiids</taxon>
        <taxon>Lamiales</taxon>
        <taxon>Lamiaceae</taxon>
        <taxon>Nepetoideae</taxon>
        <taxon>Mentheae</taxon>
        <taxon>Salviinae</taxon>
        <taxon>Salvia</taxon>
        <taxon>Salvia subgen. Calosphace</taxon>
        <taxon>core Calosphace</taxon>
    </lineage>
</organism>
<evidence type="ECO:0000313" key="3">
    <source>
        <dbReference type="Proteomes" id="UP000298416"/>
    </source>
</evidence>
<reference evidence="2" key="2">
    <citation type="submission" date="2020-08" db="EMBL/GenBank/DDBJ databases">
        <title>Plant Genome Project.</title>
        <authorList>
            <person name="Zhang R.-G."/>
        </authorList>
    </citation>
    <scope>NUCLEOTIDE SEQUENCE</scope>
    <source>
        <strain evidence="2">Huo1</strain>
        <tissue evidence="2">Leaf</tissue>
    </source>
</reference>
<dbReference type="Proteomes" id="UP000298416">
    <property type="component" value="Unassembled WGS sequence"/>
</dbReference>
<dbReference type="EMBL" id="PNBA02000018">
    <property type="protein sequence ID" value="KAG6392601.1"/>
    <property type="molecule type" value="Genomic_DNA"/>
</dbReference>
<keyword evidence="3" id="KW-1185">Reference proteome</keyword>
<protein>
    <submittedName>
        <fullName evidence="2">Uncharacterized protein</fullName>
    </submittedName>
</protein>
<dbReference type="AlphaFoldDB" id="A0A8X8WDD7"/>
<comment type="caution">
    <text evidence="2">The sequence shown here is derived from an EMBL/GenBank/DDBJ whole genome shotgun (WGS) entry which is preliminary data.</text>
</comment>
<evidence type="ECO:0000256" key="1">
    <source>
        <dbReference type="SAM" id="MobiDB-lite"/>
    </source>
</evidence>
<name>A0A8X8WDD7_SALSN</name>